<dbReference type="Pfam" id="PF00482">
    <property type="entry name" value="T2SSF"/>
    <property type="match status" value="1"/>
</dbReference>
<dbReference type="eggNOG" id="COG2064">
    <property type="taxonomic scope" value="Bacteria"/>
</dbReference>
<evidence type="ECO:0000256" key="3">
    <source>
        <dbReference type="ARBA" id="ARBA00022692"/>
    </source>
</evidence>
<dbReference type="InterPro" id="IPR042094">
    <property type="entry name" value="T2SS_GspF_sf"/>
</dbReference>
<keyword evidence="5 6" id="KW-0472">Membrane</keyword>
<evidence type="ECO:0000313" key="9">
    <source>
        <dbReference type="Proteomes" id="UP000053718"/>
    </source>
</evidence>
<dbReference type="Gene3D" id="1.20.81.30">
    <property type="entry name" value="Type II secretion system (T2SS), domain F"/>
    <property type="match status" value="1"/>
</dbReference>
<feature type="transmembrane region" description="Helical" evidence="6">
    <location>
        <begin position="234"/>
        <end position="261"/>
    </location>
</feature>
<evidence type="ECO:0000256" key="2">
    <source>
        <dbReference type="ARBA" id="ARBA00022475"/>
    </source>
</evidence>
<keyword evidence="9" id="KW-1185">Reference proteome</keyword>
<dbReference type="OrthoDB" id="6236866at2"/>
<dbReference type="PANTHER" id="PTHR35007">
    <property type="entry name" value="INTEGRAL MEMBRANE PROTEIN-RELATED"/>
    <property type="match status" value="1"/>
</dbReference>
<evidence type="ECO:0000313" key="8">
    <source>
        <dbReference type="EMBL" id="KFZ27862.1"/>
    </source>
</evidence>
<dbReference type="InterPro" id="IPR018076">
    <property type="entry name" value="T2SS_GspF_dom"/>
</dbReference>
<evidence type="ECO:0000256" key="1">
    <source>
        <dbReference type="ARBA" id="ARBA00004651"/>
    </source>
</evidence>
<dbReference type="RefSeq" id="WP_034734108.1">
    <property type="nucleotide sequence ID" value="NZ_JPIN01000014.1"/>
</dbReference>
<dbReference type="PANTHER" id="PTHR35007:SF1">
    <property type="entry name" value="PILUS ASSEMBLY PROTEIN"/>
    <property type="match status" value="1"/>
</dbReference>
<feature type="domain" description="Type II secretion system protein GspF" evidence="7">
    <location>
        <begin position="125"/>
        <end position="251"/>
    </location>
</feature>
<evidence type="ECO:0000259" key="7">
    <source>
        <dbReference type="Pfam" id="PF00482"/>
    </source>
</evidence>
<accession>A0A094IL51</accession>
<dbReference type="AlphaFoldDB" id="A0A094IL51"/>
<proteinExistence type="predicted"/>
<keyword evidence="4 6" id="KW-1133">Transmembrane helix</keyword>
<evidence type="ECO:0000256" key="5">
    <source>
        <dbReference type="ARBA" id="ARBA00023136"/>
    </source>
</evidence>
<dbReference type="STRING" id="1517416.IDAT_12310"/>
<protein>
    <recommendedName>
        <fullName evidence="7">Type II secretion system protein GspF domain-containing protein</fullName>
    </recommendedName>
</protein>
<reference evidence="8 9" key="1">
    <citation type="submission" date="2014-06" db="EMBL/GenBank/DDBJ databases">
        <title>Draft genome sequence of Idiomarina sp. MCCC 1A10513.</title>
        <authorList>
            <person name="Du J."/>
            <person name="Lai Q."/>
            <person name="Shao Z."/>
        </authorList>
    </citation>
    <scope>NUCLEOTIDE SEQUENCE [LARGE SCALE GENOMIC DNA]</scope>
    <source>
        <strain evidence="8 9">MCCC 1A10513</strain>
    </source>
</reference>
<dbReference type="GO" id="GO:0005886">
    <property type="term" value="C:plasma membrane"/>
    <property type="evidence" value="ECO:0007669"/>
    <property type="project" value="UniProtKB-SubCell"/>
</dbReference>
<dbReference type="EMBL" id="JPIN01000014">
    <property type="protein sequence ID" value="KFZ27862.1"/>
    <property type="molecule type" value="Genomic_DNA"/>
</dbReference>
<dbReference type="Proteomes" id="UP000053718">
    <property type="component" value="Unassembled WGS sequence"/>
</dbReference>
<evidence type="ECO:0000256" key="6">
    <source>
        <dbReference type="SAM" id="Phobius"/>
    </source>
</evidence>
<keyword evidence="3 6" id="KW-0812">Transmembrane</keyword>
<comment type="caution">
    <text evidence="8">The sequence shown here is derived from an EMBL/GenBank/DDBJ whole genome shotgun (WGS) entry which is preliminary data.</text>
</comment>
<gene>
    <name evidence="8" type="ORF">IDAT_12310</name>
</gene>
<keyword evidence="2" id="KW-1003">Cell membrane</keyword>
<evidence type="ECO:0000256" key="4">
    <source>
        <dbReference type="ARBA" id="ARBA00022989"/>
    </source>
</evidence>
<feature type="transmembrane region" description="Helical" evidence="6">
    <location>
        <begin position="73"/>
        <end position="101"/>
    </location>
</feature>
<name>A0A094IL51_9GAMM</name>
<organism evidence="8 9">
    <name type="scientific">Pseudidiomarina atlantica</name>
    <dbReference type="NCBI Taxonomy" id="1517416"/>
    <lineage>
        <taxon>Bacteria</taxon>
        <taxon>Pseudomonadati</taxon>
        <taxon>Pseudomonadota</taxon>
        <taxon>Gammaproteobacteria</taxon>
        <taxon>Alteromonadales</taxon>
        <taxon>Idiomarinaceae</taxon>
        <taxon>Pseudidiomarina</taxon>
    </lineage>
</organism>
<comment type="subcellular location">
    <subcellularLocation>
        <location evidence="1">Cell membrane</location>
        <topology evidence="1">Multi-pass membrane protein</topology>
    </subcellularLocation>
</comment>
<sequence length="262" mass="29530">MTFDNYLAVLTAAALLFGAWCLRPLLPWFVAQANNVALWMCQHLPLRMQRVLYEWGRSPWLQQTPSQLLVGGFGYFCFYLIVLALPLPPLWGVGLATLPVLRYARLRQLHKRDIRRVVSNWPAVLDLLAMLLQAGLSWRAALHAISELKTHSLALRQLQIMQQQLNIGITTLVSLEELAQRIPAPEIKVFVAAVAQSQLTGASLAETLQLQAQRIRTEQQLQAEKRAQEMSIKLLLPLVTCFFPVTFLLILGPIFLGFIVAT</sequence>